<accession>C7R4I1</accession>
<evidence type="ECO:0000313" key="3">
    <source>
        <dbReference type="Proteomes" id="UP000000628"/>
    </source>
</evidence>
<reference evidence="2 3" key="1">
    <citation type="journal article" date="2009" name="Stand. Genomic Sci.">
        <title>Complete genome sequence of Jonesia denitrificans type strain (Prevot 55134).</title>
        <authorList>
            <person name="Pukall R."/>
            <person name="Gehrich-Schroter G."/>
            <person name="Lapidus A."/>
            <person name="Nolan M."/>
            <person name="Glavina Del Rio T."/>
            <person name="Lucas S."/>
            <person name="Chen F."/>
            <person name="Tice H."/>
            <person name="Pitluck S."/>
            <person name="Cheng J.F."/>
            <person name="Copeland A."/>
            <person name="Saunders E."/>
            <person name="Brettin T."/>
            <person name="Detter J.C."/>
            <person name="Bruce D."/>
            <person name="Goodwin L."/>
            <person name="Pati A."/>
            <person name="Ivanova N."/>
            <person name="Mavromatis K."/>
            <person name="Ovchinnikova G."/>
            <person name="Chen A."/>
            <person name="Palaniappan K."/>
            <person name="Land M."/>
            <person name="Hauser L."/>
            <person name="Chang Y.J."/>
            <person name="Jeffries C.D."/>
            <person name="Chain P."/>
            <person name="Goker M."/>
            <person name="Bristow J."/>
            <person name="Eisen J.A."/>
            <person name="Markowitz V."/>
            <person name="Hugenholtz P."/>
            <person name="Kyrpides N.C."/>
            <person name="Klenk H.P."/>
            <person name="Han C."/>
        </authorList>
    </citation>
    <scope>NUCLEOTIDE SEQUENCE [LARGE SCALE GENOMIC DNA]</scope>
    <source>
        <strain evidence="3">ATCC 14870 / DSM 20603 / BCRC 15368 / CIP 55.134 / JCM 11481 / NBRC 15587 / NCTC 10816 / Prevot 55134</strain>
    </source>
</reference>
<dbReference type="STRING" id="471856.Jden_1382"/>
<dbReference type="eggNOG" id="COG0147">
    <property type="taxonomic scope" value="Bacteria"/>
</dbReference>
<dbReference type="Proteomes" id="UP000000628">
    <property type="component" value="Chromosome"/>
</dbReference>
<evidence type="ECO:0000259" key="1">
    <source>
        <dbReference type="Pfam" id="PF00425"/>
    </source>
</evidence>
<name>C7R4I1_JONDD</name>
<sequence length="373" mass="40542">MKGSAQFGGITGVEPVEFAHLTGTWDLPHSGLWFVIADFEGRTRAWRFATTYPTPAHTDSHSTPASNNTSHLLPAHPQQLSWDTTMDQDTYEAGVNTIKDHVREGRVYQANLTRIVHTPLAYPGPARLLHNHLRIGNPAPYGGYLDVTDSDPQRSAWLVSASPELFLSTTVDPHDSDTVTITSSPIKGTAPTPAGLTTKDEAENIMITDLVRNDLSHIATPGTVIVDTLLGVEPHPGLVHLVSTVQARLRTPPRNPTAWRDIFAATFPPASVSGAPKSSALEVITELEPTPRGPYCGAFGWINTDTGHTQLAVGIRTFWWDPASTYGPGARLHFGTGAGITWGSTPTREWQETQLKARTLMGLVTTHYSKEPQ</sequence>
<gene>
    <name evidence="2" type="ordered locus">Jden_1382</name>
</gene>
<dbReference type="KEGG" id="jde:Jden_1382"/>
<dbReference type="AlphaFoldDB" id="C7R4I1"/>
<dbReference type="InterPro" id="IPR015890">
    <property type="entry name" value="Chorismate_C"/>
</dbReference>
<dbReference type="SUPFAM" id="SSF56322">
    <property type="entry name" value="ADC synthase"/>
    <property type="match status" value="1"/>
</dbReference>
<dbReference type="PRINTS" id="PR00095">
    <property type="entry name" value="ANTSNTHASEI"/>
</dbReference>
<dbReference type="HOGENOM" id="CLU_006493_1_0_11"/>
<protein>
    <submittedName>
        <fullName evidence="2">Chorismate binding-like protein</fullName>
    </submittedName>
</protein>
<dbReference type="RefSeq" id="WP_015771666.1">
    <property type="nucleotide sequence ID" value="NC_013174.1"/>
</dbReference>
<dbReference type="PANTHER" id="PTHR11236:SF50">
    <property type="entry name" value="AMINODEOXYCHORISMATE SYNTHASE COMPONENT 1"/>
    <property type="match status" value="1"/>
</dbReference>
<keyword evidence="3" id="KW-1185">Reference proteome</keyword>
<dbReference type="InterPro" id="IPR019999">
    <property type="entry name" value="Anth_synth_I-like"/>
</dbReference>
<dbReference type="InterPro" id="IPR005801">
    <property type="entry name" value="ADC_synthase"/>
</dbReference>
<dbReference type="PANTHER" id="PTHR11236">
    <property type="entry name" value="AMINOBENZOATE/ANTHRANILATE SYNTHASE"/>
    <property type="match status" value="1"/>
</dbReference>
<proteinExistence type="predicted"/>
<dbReference type="Pfam" id="PF00425">
    <property type="entry name" value="Chorismate_bind"/>
    <property type="match status" value="1"/>
</dbReference>
<evidence type="ECO:0000313" key="2">
    <source>
        <dbReference type="EMBL" id="ACV09038.1"/>
    </source>
</evidence>
<dbReference type="OrthoDB" id="3518032at2"/>
<dbReference type="GO" id="GO:0046820">
    <property type="term" value="F:4-amino-4-deoxychorismate synthase activity"/>
    <property type="evidence" value="ECO:0007669"/>
    <property type="project" value="TreeGrafter"/>
</dbReference>
<feature type="domain" description="Chorismate-utilising enzyme C-terminal" evidence="1">
    <location>
        <begin position="88"/>
        <end position="356"/>
    </location>
</feature>
<dbReference type="GO" id="GO:0000162">
    <property type="term" value="P:L-tryptophan biosynthetic process"/>
    <property type="evidence" value="ECO:0007669"/>
    <property type="project" value="TreeGrafter"/>
</dbReference>
<organism evidence="2 3">
    <name type="scientific">Jonesia denitrificans (strain ATCC 14870 / DSM 20603 / BCRC 15368 / CIP 55.134 / JCM 11481 / NBRC 15587 / NCTC 10816 / Prevot 55134)</name>
    <name type="common">Listeria denitrificans</name>
    <dbReference type="NCBI Taxonomy" id="471856"/>
    <lineage>
        <taxon>Bacteria</taxon>
        <taxon>Bacillati</taxon>
        <taxon>Actinomycetota</taxon>
        <taxon>Actinomycetes</taxon>
        <taxon>Micrococcales</taxon>
        <taxon>Jonesiaceae</taxon>
        <taxon>Jonesia</taxon>
    </lineage>
</organism>
<dbReference type="EMBL" id="CP001706">
    <property type="protein sequence ID" value="ACV09038.1"/>
    <property type="molecule type" value="Genomic_DNA"/>
</dbReference>
<dbReference type="Gene3D" id="3.60.120.10">
    <property type="entry name" value="Anthranilate synthase"/>
    <property type="match status" value="1"/>
</dbReference>